<dbReference type="InterPro" id="IPR001044">
    <property type="entry name" value="XPG/Rad2_eukaryotes"/>
</dbReference>
<proteinExistence type="inferred from homology"/>
<dbReference type="AlphaFoldDB" id="A0A0L0D329"/>
<evidence type="ECO:0000256" key="4">
    <source>
        <dbReference type="ARBA" id="ARBA00022763"/>
    </source>
</evidence>
<evidence type="ECO:0000259" key="8">
    <source>
        <dbReference type="SMART" id="SM00485"/>
    </source>
</evidence>
<dbReference type="InterPro" id="IPR029060">
    <property type="entry name" value="PIN-like_dom_sf"/>
</dbReference>
<accession>A0A0L0D329</accession>
<dbReference type="InterPro" id="IPR006084">
    <property type="entry name" value="XPG/Rad2"/>
</dbReference>
<dbReference type="SUPFAM" id="SSF82829">
    <property type="entry name" value="MesJ substrate recognition domain-like"/>
    <property type="match status" value="1"/>
</dbReference>
<comment type="similarity">
    <text evidence="2">Belongs to the XPG/RAD2 endonuclease family. XPG subfamily.</text>
</comment>
<sequence length="321" mass="35292">MGVKNLWRVVEPTGRRVPLEALSNQRLAIDTSIWLAQFMSAMRDADGEPLPNAHLLGMFRRICKLLFVRIKPVFVFDGATPALKRRTVAERARRRRAAESAVSVPAAQAARKLLKQQIASAAAKSAGAKAAGFTSRSGGTAGVAAPRSTQAASVDTESDEEDEEEDEEELQRALEALDVPMDLSALDMEVFKSLPPQLQRRVLRAMKRKRWINRAHRYERLQELAPTSDAFSLYQIDSLVNKHDITAKMQEANKALEKQVDVVLDHVDDDDLAPPAQTEQAGMASIDVGSHGVISVPAHKIMSDASQYYILAELPSSSTRG</sequence>
<dbReference type="SUPFAM" id="SSF88723">
    <property type="entry name" value="PIN domain-like"/>
    <property type="match status" value="1"/>
</dbReference>
<feature type="domain" description="XPG N-terminal" evidence="8">
    <location>
        <begin position="1"/>
        <end position="98"/>
    </location>
</feature>
<protein>
    <recommendedName>
        <fullName evidence="8">XPG N-terminal domain-containing protein</fullName>
    </recommendedName>
</protein>
<dbReference type="GO" id="GO:0016788">
    <property type="term" value="F:hydrolase activity, acting on ester bonds"/>
    <property type="evidence" value="ECO:0007669"/>
    <property type="project" value="InterPro"/>
</dbReference>
<evidence type="ECO:0000256" key="1">
    <source>
        <dbReference type="ARBA" id="ARBA00004123"/>
    </source>
</evidence>
<keyword evidence="6" id="KW-0539">Nucleus</keyword>
<dbReference type="eggNOG" id="KOG2520">
    <property type="taxonomic scope" value="Eukaryota"/>
</dbReference>
<evidence type="ECO:0000256" key="2">
    <source>
        <dbReference type="ARBA" id="ARBA00005283"/>
    </source>
</evidence>
<dbReference type="PANTHER" id="PTHR16171:SF7">
    <property type="entry name" value="DNA REPAIR PROTEIN RAD2"/>
    <property type="match status" value="1"/>
</dbReference>
<dbReference type="Gene3D" id="3.40.50.1010">
    <property type="entry name" value="5'-nuclease"/>
    <property type="match status" value="1"/>
</dbReference>
<evidence type="ECO:0000256" key="7">
    <source>
        <dbReference type="SAM" id="MobiDB-lite"/>
    </source>
</evidence>
<feature type="compositionally biased region" description="Acidic residues" evidence="7">
    <location>
        <begin position="156"/>
        <end position="168"/>
    </location>
</feature>
<keyword evidence="10" id="KW-1185">Reference proteome</keyword>
<keyword evidence="4" id="KW-0227">DNA damage</keyword>
<keyword evidence="3" id="KW-0378">Hydrolase</keyword>
<dbReference type="OrthoDB" id="31113at2759"/>
<dbReference type="SMART" id="SM00485">
    <property type="entry name" value="XPGN"/>
    <property type="match status" value="1"/>
</dbReference>
<dbReference type="InterPro" id="IPR006085">
    <property type="entry name" value="XPG_DNA_repair_N"/>
</dbReference>
<dbReference type="STRING" id="461836.A0A0L0D329"/>
<name>A0A0L0D329_THETB</name>
<evidence type="ECO:0000256" key="3">
    <source>
        <dbReference type="ARBA" id="ARBA00022759"/>
    </source>
</evidence>
<dbReference type="GO" id="GO:0003697">
    <property type="term" value="F:single-stranded DNA binding"/>
    <property type="evidence" value="ECO:0007669"/>
    <property type="project" value="InterPro"/>
</dbReference>
<dbReference type="GO" id="GO:0004520">
    <property type="term" value="F:DNA endonuclease activity"/>
    <property type="evidence" value="ECO:0007669"/>
    <property type="project" value="TreeGrafter"/>
</dbReference>
<dbReference type="CDD" id="cd09868">
    <property type="entry name" value="PIN_XPG_RAD2"/>
    <property type="match status" value="1"/>
</dbReference>
<dbReference type="PROSITE" id="PS00841">
    <property type="entry name" value="XPG_1"/>
    <property type="match status" value="1"/>
</dbReference>
<dbReference type="GeneID" id="25562802"/>
<dbReference type="Proteomes" id="UP000054408">
    <property type="component" value="Unassembled WGS sequence"/>
</dbReference>
<keyword evidence="3" id="KW-0540">Nuclease</keyword>
<dbReference type="RefSeq" id="XP_013760032.1">
    <property type="nucleotide sequence ID" value="XM_013904578.1"/>
</dbReference>
<gene>
    <name evidence="9" type="ORF">AMSG_03181</name>
</gene>
<dbReference type="GO" id="GO:0006289">
    <property type="term" value="P:nucleotide-excision repair"/>
    <property type="evidence" value="ECO:0007669"/>
    <property type="project" value="InterPro"/>
</dbReference>
<feature type="region of interest" description="Disordered" evidence="7">
    <location>
        <begin position="129"/>
        <end position="168"/>
    </location>
</feature>
<evidence type="ECO:0000256" key="6">
    <source>
        <dbReference type="ARBA" id="ARBA00023242"/>
    </source>
</evidence>
<reference evidence="9 10" key="1">
    <citation type="submission" date="2010-05" db="EMBL/GenBank/DDBJ databases">
        <title>The Genome Sequence of Thecamonas trahens ATCC 50062.</title>
        <authorList>
            <consortium name="The Broad Institute Genome Sequencing Platform"/>
            <person name="Russ C."/>
            <person name="Cuomo C."/>
            <person name="Shea T."/>
            <person name="Young S.K."/>
            <person name="Zeng Q."/>
            <person name="Koehrsen M."/>
            <person name="Haas B."/>
            <person name="Borodovsky M."/>
            <person name="Guigo R."/>
            <person name="Alvarado L."/>
            <person name="Berlin A."/>
            <person name="Bochicchio J."/>
            <person name="Borenstein D."/>
            <person name="Chapman S."/>
            <person name="Chen Z."/>
            <person name="Freedman E."/>
            <person name="Gellesch M."/>
            <person name="Goldberg J."/>
            <person name="Griggs A."/>
            <person name="Gujja S."/>
            <person name="Heilman E."/>
            <person name="Heiman D."/>
            <person name="Hepburn T."/>
            <person name="Howarth C."/>
            <person name="Jen D."/>
            <person name="Larson L."/>
            <person name="Mehta T."/>
            <person name="Park D."/>
            <person name="Pearson M."/>
            <person name="Roberts A."/>
            <person name="Saif S."/>
            <person name="Shenoy N."/>
            <person name="Sisk P."/>
            <person name="Stolte C."/>
            <person name="Sykes S."/>
            <person name="Thomson T."/>
            <person name="Walk T."/>
            <person name="White J."/>
            <person name="Yandava C."/>
            <person name="Burger G."/>
            <person name="Gray M.W."/>
            <person name="Holland P.W.H."/>
            <person name="King N."/>
            <person name="Lang F.B.F."/>
            <person name="Roger A.J."/>
            <person name="Ruiz-Trillo I."/>
            <person name="Lander E."/>
            <person name="Nusbaum C."/>
        </authorList>
    </citation>
    <scope>NUCLEOTIDE SEQUENCE [LARGE SCALE GENOMIC DNA]</scope>
    <source>
        <strain evidence="9 10">ATCC 50062</strain>
    </source>
</reference>
<keyword evidence="3" id="KW-0255">Endonuclease</keyword>
<evidence type="ECO:0000313" key="10">
    <source>
        <dbReference type="Proteomes" id="UP000054408"/>
    </source>
</evidence>
<keyword evidence="5" id="KW-0234">DNA repair</keyword>
<dbReference type="PANTHER" id="PTHR16171">
    <property type="entry name" value="DNA REPAIR PROTEIN COMPLEMENTING XP-G CELLS-RELATED"/>
    <property type="match status" value="1"/>
</dbReference>
<dbReference type="InterPro" id="IPR019974">
    <property type="entry name" value="XPG_CS"/>
</dbReference>
<dbReference type="GO" id="GO:0005634">
    <property type="term" value="C:nucleus"/>
    <property type="evidence" value="ECO:0007669"/>
    <property type="project" value="UniProtKB-SubCell"/>
</dbReference>
<comment type="subcellular location">
    <subcellularLocation>
        <location evidence="1">Nucleus</location>
    </subcellularLocation>
</comment>
<dbReference type="Pfam" id="PF00752">
    <property type="entry name" value="XPG_N"/>
    <property type="match status" value="1"/>
</dbReference>
<organism evidence="9 10">
    <name type="scientific">Thecamonas trahens ATCC 50062</name>
    <dbReference type="NCBI Taxonomy" id="461836"/>
    <lineage>
        <taxon>Eukaryota</taxon>
        <taxon>Apusozoa</taxon>
        <taxon>Apusomonadida</taxon>
        <taxon>Apusomonadidae</taxon>
        <taxon>Thecamonas</taxon>
    </lineage>
</organism>
<evidence type="ECO:0000313" key="9">
    <source>
        <dbReference type="EMBL" id="KNC46752.1"/>
    </source>
</evidence>
<dbReference type="EMBL" id="GL349444">
    <property type="protein sequence ID" value="KNC46752.1"/>
    <property type="molecule type" value="Genomic_DNA"/>
</dbReference>
<evidence type="ECO:0000256" key="5">
    <source>
        <dbReference type="ARBA" id="ARBA00023204"/>
    </source>
</evidence>
<dbReference type="PRINTS" id="PR00853">
    <property type="entry name" value="XPGRADSUPER"/>
</dbReference>
<dbReference type="PRINTS" id="PR00066">
    <property type="entry name" value="XRODRMPGMNTG"/>
</dbReference>